<dbReference type="RefSeq" id="WP_188931435.1">
    <property type="nucleotide sequence ID" value="NZ_BMIA01000001.1"/>
</dbReference>
<dbReference type="EMBL" id="BMIA01000001">
    <property type="protein sequence ID" value="GGH31885.1"/>
    <property type="molecule type" value="Genomic_DNA"/>
</dbReference>
<accession>A0ABQ1YMN2</accession>
<comment type="caution">
    <text evidence="2">The sequence shown here is derived from an EMBL/GenBank/DDBJ whole genome shotgun (WGS) entry which is preliminary data.</text>
</comment>
<organism evidence="2 3">
    <name type="scientific">Dyadobacter endophyticus</name>
    <dbReference type="NCBI Taxonomy" id="1749036"/>
    <lineage>
        <taxon>Bacteria</taxon>
        <taxon>Pseudomonadati</taxon>
        <taxon>Bacteroidota</taxon>
        <taxon>Cytophagia</taxon>
        <taxon>Cytophagales</taxon>
        <taxon>Spirosomataceae</taxon>
        <taxon>Dyadobacter</taxon>
    </lineage>
</organism>
<gene>
    <name evidence="2" type="ORF">GCM10007423_21040</name>
</gene>
<evidence type="ECO:0000259" key="1">
    <source>
        <dbReference type="Pfam" id="PF18962"/>
    </source>
</evidence>
<dbReference type="InterPro" id="IPR026444">
    <property type="entry name" value="Secre_tail"/>
</dbReference>
<evidence type="ECO:0000313" key="2">
    <source>
        <dbReference type="EMBL" id="GGH31885.1"/>
    </source>
</evidence>
<proteinExistence type="predicted"/>
<sequence>MRSRAEGNFTLSKAAVFEGEDVELKLFLKGTLPAYYYLRYGADILSGTTSEPTAGKVLTVRQTTVFSLDSVRNVCGYGLVAGNRTVTVSLLVGVDPFSGNGITAYPNPATERLMLRGKSYWRDAFQWHIYGADGKLFQKGIGVPSPGASYEIDTRMLPSGLYILKLNRGKQENSWKIIKK</sequence>
<name>A0ABQ1YMN2_9BACT</name>
<dbReference type="Pfam" id="PF18962">
    <property type="entry name" value="Por_Secre_tail"/>
    <property type="match status" value="1"/>
</dbReference>
<keyword evidence="3" id="KW-1185">Reference proteome</keyword>
<feature type="domain" description="Secretion system C-terminal sorting" evidence="1">
    <location>
        <begin position="105"/>
        <end position="178"/>
    </location>
</feature>
<evidence type="ECO:0000313" key="3">
    <source>
        <dbReference type="Proteomes" id="UP000600214"/>
    </source>
</evidence>
<reference evidence="3" key="1">
    <citation type="journal article" date="2019" name="Int. J. Syst. Evol. Microbiol.">
        <title>The Global Catalogue of Microorganisms (GCM) 10K type strain sequencing project: providing services to taxonomists for standard genome sequencing and annotation.</title>
        <authorList>
            <consortium name="The Broad Institute Genomics Platform"/>
            <consortium name="The Broad Institute Genome Sequencing Center for Infectious Disease"/>
            <person name="Wu L."/>
            <person name="Ma J."/>
        </authorList>
    </citation>
    <scope>NUCLEOTIDE SEQUENCE [LARGE SCALE GENOMIC DNA]</scope>
    <source>
        <strain evidence="3">CGMCC 1.15288</strain>
    </source>
</reference>
<protein>
    <recommendedName>
        <fullName evidence="1">Secretion system C-terminal sorting domain-containing protein</fullName>
    </recommendedName>
</protein>
<dbReference type="Proteomes" id="UP000600214">
    <property type="component" value="Unassembled WGS sequence"/>
</dbReference>
<dbReference type="NCBIfam" id="TIGR04183">
    <property type="entry name" value="Por_Secre_tail"/>
    <property type="match status" value="1"/>
</dbReference>